<dbReference type="FunFam" id="3.40.50.720:FF:000003">
    <property type="entry name" value="S-(hydroxymethyl)glutathione dehydrogenase"/>
    <property type="match status" value="1"/>
</dbReference>
<protein>
    <submittedName>
        <fullName evidence="6">Alcohol dehydrogenase superfamily, zinc-type</fullName>
    </submittedName>
</protein>
<evidence type="ECO:0000256" key="4">
    <source>
        <dbReference type="ARBA" id="ARBA00022833"/>
    </source>
</evidence>
<evidence type="ECO:0000313" key="6">
    <source>
        <dbReference type="EMBL" id="PON77576.1"/>
    </source>
</evidence>
<reference evidence="7" key="1">
    <citation type="submission" date="2016-06" db="EMBL/GenBank/DDBJ databases">
        <title>Parallel loss of symbiosis genes in relatives of nitrogen-fixing non-legume Parasponia.</title>
        <authorList>
            <person name="Van Velzen R."/>
            <person name="Holmer R."/>
            <person name="Bu F."/>
            <person name="Rutten L."/>
            <person name="Van Zeijl A."/>
            <person name="Liu W."/>
            <person name="Santuari L."/>
            <person name="Cao Q."/>
            <person name="Sharma T."/>
            <person name="Shen D."/>
            <person name="Roswanjaya Y."/>
            <person name="Wardhani T."/>
            <person name="Kalhor M.S."/>
            <person name="Jansen J."/>
            <person name="Van den Hoogen J."/>
            <person name="Gungor B."/>
            <person name="Hartog M."/>
            <person name="Hontelez J."/>
            <person name="Verver J."/>
            <person name="Yang W.-C."/>
            <person name="Schijlen E."/>
            <person name="Repin R."/>
            <person name="Schilthuizen M."/>
            <person name="Schranz E."/>
            <person name="Heidstra R."/>
            <person name="Miyata K."/>
            <person name="Fedorova E."/>
            <person name="Kohlen W."/>
            <person name="Bisseling T."/>
            <person name="Smit S."/>
            <person name="Geurts R."/>
        </authorList>
    </citation>
    <scope>NUCLEOTIDE SEQUENCE [LARGE SCALE GENOMIC DNA]</scope>
    <source>
        <strain evidence="7">cv. WU1-14</strain>
    </source>
</reference>
<dbReference type="AlphaFoldDB" id="A0A2P5DWB4"/>
<dbReference type="OrthoDB" id="417550at2759"/>
<evidence type="ECO:0000256" key="3">
    <source>
        <dbReference type="ARBA" id="ARBA00022723"/>
    </source>
</evidence>
<dbReference type="GO" id="GO:0046294">
    <property type="term" value="P:formaldehyde catabolic process"/>
    <property type="evidence" value="ECO:0007669"/>
    <property type="project" value="TreeGrafter"/>
</dbReference>
<dbReference type="Proteomes" id="UP000237105">
    <property type="component" value="Unassembled WGS sequence"/>
</dbReference>
<evidence type="ECO:0000256" key="2">
    <source>
        <dbReference type="ARBA" id="ARBA00011738"/>
    </source>
</evidence>
<accession>A0A2P5DWB4</accession>
<sequence>MLDGTSTMSVNGQMLYHAFSCSTWSEYTVVDVNYVLRLDPSTPQMPLPHASFLSCGFSTGFGAPWKLAAVEKGSSVAVIGLGAVGLGVVEGSRMRGATRIIGIDKNPRKKEKGQAFGMTDFINPLLHSDKSVSDLIKDLTAGMGVDYCFECTCLPYLISEALEATKSGKGKAIAIGFSDVTSLQISYLALLCDRTLKGSIFGGLRTKTDLPLLVEKCQK</sequence>
<evidence type="ECO:0000256" key="1">
    <source>
        <dbReference type="ARBA" id="ARBA00001947"/>
    </source>
</evidence>
<dbReference type="InterPro" id="IPR013149">
    <property type="entry name" value="ADH-like_C"/>
</dbReference>
<dbReference type="GO" id="GO:0005829">
    <property type="term" value="C:cytosol"/>
    <property type="evidence" value="ECO:0007669"/>
    <property type="project" value="TreeGrafter"/>
</dbReference>
<dbReference type="SUPFAM" id="SSF50129">
    <property type="entry name" value="GroES-like"/>
    <property type="match status" value="1"/>
</dbReference>
<dbReference type="InterPro" id="IPR036291">
    <property type="entry name" value="NAD(P)-bd_dom_sf"/>
</dbReference>
<dbReference type="SUPFAM" id="SSF51735">
    <property type="entry name" value="NAD(P)-binding Rossmann-fold domains"/>
    <property type="match status" value="1"/>
</dbReference>
<dbReference type="GO" id="GO:0008270">
    <property type="term" value="F:zinc ion binding"/>
    <property type="evidence" value="ECO:0007669"/>
    <property type="project" value="TreeGrafter"/>
</dbReference>
<name>A0A2P5DWB4_PARAD</name>
<feature type="domain" description="Alcohol dehydrogenase-like C-terminal" evidence="5">
    <location>
        <begin position="83"/>
        <end position="211"/>
    </location>
</feature>
<dbReference type="Gene3D" id="3.40.50.720">
    <property type="entry name" value="NAD(P)-binding Rossmann-like Domain"/>
    <property type="match status" value="1"/>
</dbReference>
<gene>
    <name evidence="6" type="ORF">PanWU01x14_027370</name>
</gene>
<keyword evidence="3" id="KW-0479">Metal-binding</keyword>
<dbReference type="InterPro" id="IPR011032">
    <property type="entry name" value="GroES-like_sf"/>
</dbReference>
<dbReference type="EMBL" id="JXTB01000013">
    <property type="protein sequence ID" value="PON77576.1"/>
    <property type="molecule type" value="Genomic_DNA"/>
</dbReference>
<keyword evidence="4" id="KW-0862">Zinc</keyword>
<dbReference type="Gene3D" id="3.90.180.10">
    <property type="entry name" value="Medium-chain alcohol dehydrogenases, catalytic domain"/>
    <property type="match status" value="1"/>
</dbReference>
<proteinExistence type="predicted"/>
<evidence type="ECO:0000259" key="5">
    <source>
        <dbReference type="Pfam" id="PF00107"/>
    </source>
</evidence>
<comment type="cofactor">
    <cofactor evidence="1">
        <name>Zn(2+)</name>
        <dbReference type="ChEBI" id="CHEBI:29105"/>
    </cofactor>
</comment>
<dbReference type="PANTHER" id="PTHR43880">
    <property type="entry name" value="ALCOHOL DEHYDROGENASE"/>
    <property type="match status" value="1"/>
</dbReference>
<evidence type="ECO:0000313" key="7">
    <source>
        <dbReference type="Proteomes" id="UP000237105"/>
    </source>
</evidence>
<keyword evidence="7" id="KW-1185">Reference proteome</keyword>
<comment type="subunit">
    <text evidence="2">Homodimer.</text>
</comment>
<dbReference type="Pfam" id="PF00107">
    <property type="entry name" value="ADH_zinc_N"/>
    <property type="match status" value="1"/>
</dbReference>
<dbReference type="PANTHER" id="PTHR43880:SF38">
    <property type="entry name" value="ALCOHOL DEHYDROGENASE-RELATED"/>
    <property type="match status" value="1"/>
</dbReference>
<dbReference type="STRING" id="3476.A0A2P5DWB4"/>
<comment type="caution">
    <text evidence="6">The sequence shown here is derived from an EMBL/GenBank/DDBJ whole genome shotgun (WGS) entry which is preliminary data.</text>
</comment>
<organism evidence="6 7">
    <name type="scientific">Parasponia andersonii</name>
    <name type="common">Sponia andersonii</name>
    <dbReference type="NCBI Taxonomy" id="3476"/>
    <lineage>
        <taxon>Eukaryota</taxon>
        <taxon>Viridiplantae</taxon>
        <taxon>Streptophyta</taxon>
        <taxon>Embryophyta</taxon>
        <taxon>Tracheophyta</taxon>
        <taxon>Spermatophyta</taxon>
        <taxon>Magnoliopsida</taxon>
        <taxon>eudicotyledons</taxon>
        <taxon>Gunneridae</taxon>
        <taxon>Pentapetalae</taxon>
        <taxon>rosids</taxon>
        <taxon>fabids</taxon>
        <taxon>Rosales</taxon>
        <taxon>Cannabaceae</taxon>
        <taxon>Parasponia</taxon>
    </lineage>
</organism>
<dbReference type="GO" id="GO:0051903">
    <property type="term" value="F:S-(hydroxymethyl)glutathione dehydrogenase [NAD(P)+] activity"/>
    <property type="evidence" value="ECO:0007669"/>
    <property type="project" value="TreeGrafter"/>
</dbReference>